<keyword evidence="5" id="KW-0012">Acyltransferase</keyword>
<dbReference type="Proteomes" id="UP000177478">
    <property type="component" value="Unassembled WGS sequence"/>
</dbReference>
<name>A0A1F8G0K5_9BACT</name>
<dbReference type="GO" id="GO:0071555">
    <property type="term" value="P:cell wall organization"/>
    <property type="evidence" value="ECO:0007669"/>
    <property type="project" value="UniProtKB-KW"/>
</dbReference>
<evidence type="ECO:0000313" key="8">
    <source>
        <dbReference type="Proteomes" id="UP000177478"/>
    </source>
</evidence>
<evidence type="ECO:0000256" key="6">
    <source>
        <dbReference type="ARBA" id="ARBA00023316"/>
    </source>
</evidence>
<evidence type="ECO:0000256" key="2">
    <source>
        <dbReference type="ARBA" id="ARBA00022679"/>
    </source>
</evidence>
<keyword evidence="3" id="KW-0133">Cell shape</keyword>
<organism evidence="7 8">
    <name type="scientific">Candidatus Yanofskybacteria bacterium RIFCSPHIGHO2_12_FULL_45_19b</name>
    <dbReference type="NCBI Taxonomy" id="1802689"/>
    <lineage>
        <taxon>Bacteria</taxon>
        <taxon>Candidatus Yanofskyibacteriota</taxon>
    </lineage>
</organism>
<dbReference type="InterPro" id="IPR016181">
    <property type="entry name" value="Acyl_CoA_acyltransferase"/>
</dbReference>
<dbReference type="EMBL" id="MGKD01000027">
    <property type="protein sequence ID" value="OGN18893.1"/>
    <property type="molecule type" value="Genomic_DNA"/>
</dbReference>
<evidence type="ECO:0000256" key="5">
    <source>
        <dbReference type="ARBA" id="ARBA00023315"/>
    </source>
</evidence>
<evidence type="ECO:0000256" key="1">
    <source>
        <dbReference type="ARBA" id="ARBA00009943"/>
    </source>
</evidence>
<evidence type="ECO:0000256" key="4">
    <source>
        <dbReference type="ARBA" id="ARBA00022984"/>
    </source>
</evidence>
<dbReference type="GO" id="GO:0008360">
    <property type="term" value="P:regulation of cell shape"/>
    <property type="evidence" value="ECO:0007669"/>
    <property type="project" value="UniProtKB-KW"/>
</dbReference>
<dbReference type="Pfam" id="PF02388">
    <property type="entry name" value="FemAB"/>
    <property type="match status" value="3"/>
</dbReference>
<dbReference type="AlphaFoldDB" id="A0A1F8G0K5"/>
<dbReference type="Gene3D" id="3.40.630.30">
    <property type="match status" value="1"/>
</dbReference>
<evidence type="ECO:0008006" key="9">
    <source>
        <dbReference type="Google" id="ProtNLM"/>
    </source>
</evidence>
<gene>
    <name evidence="7" type="ORF">A3F25_00175</name>
</gene>
<keyword evidence="2" id="KW-0808">Transferase</keyword>
<evidence type="ECO:0000256" key="3">
    <source>
        <dbReference type="ARBA" id="ARBA00022960"/>
    </source>
</evidence>
<dbReference type="PANTHER" id="PTHR36174">
    <property type="entry name" value="LIPID II:GLYCINE GLYCYLTRANSFERASE"/>
    <property type="match status" value="1"/>
</dbReference>
<accession>A0A1F8G0K5</accession>
<dbReference type="GO" id="GO:0009252">
    <property type="term" value="P:peptidoglycan biosynthetic process"/>
    <property type="evidence" value="ECO:0007669"/>
    <property type="project" value="UniProtKB-KW"/>
</dbReference>
<keyword evidence="4" id="KW-0573">Peptidoglycan synthesis</keyword>
<reference evidence="7 8" key="1">
    <citation type="journal article" date="2016" name="Nat. Commun.">
        <title>Thousands of microbial genomes shed light on interconnected biogeochemical processes in an aquifer system.</title>
        <authorList>
            <person name="Anantharaman K."/>
            <person name="Brown C.T."/>
            <person name="Hug L.A."/>
            <person name="Sharon I."/>
            <person name="Castelle C.J."/>
            <person name="Probst A.J."/>
            <person name="Thomas B.C."/>
            <person name="Singh A."/>
            <person name="Wilkins M.J."/>
            <person name="Karaoz U."/>
            <person name="Brodie E.L."/>
            <person name="Williams K.H."/>
            <person name="Hubbard S.S."/>
            <person name="Banfield J.F."/>
        </authorList>
    </citation>
    <scope>NUCLEOTIDE SEQUENCE [LARGE SCALE GENOMIC DNA]</scope>
</reference>
<dbReference type="InterPro" id="IPR003447">
    <property type="entry name" value="FEMABX"/>
</dbReference>
<comment type="similarity">
    <text evidence="1">Belongs to the FemABX family.</text>
</comment>
<dbReference type="InterPro" id="IPR050644">
    <property type="entry name" value="PG_Glycine_Bridge_Synth"/>
</dbReference>
<dbReference type="SUPFAM" id="SSF55729">
    <property type="entry name" value="Acyl-CoA N-acyltransferases (Nat)"/>
    <property type="match status" value="2"/>
</dbReference>
<protein>
    <recommendedName>
        <fullName evidence="9">BioF2-like acetyltransferase domain-containing protein</fullName>
    </recommendedName>
</protein>
<proteinExistence type="inferred from homology"/>
<keyword evidence="6" id="KW-0961">Cell wall biogenesis/degradation</keyword>
<dbReference type="GO" id="GO:0016755">
    <property type="term" value="F:aminoacyltransferase activity"/>
    <property type="evidence" value="ECO:0007669"/>
    <property type="project" value="InterPro"/>
</dbReference>
<dbReference type="STRING" id="1802689.A3F25_00175"/>
<sequence>MSQSFLQTNTWAEFQRTLGHQVFNYDENNIKALIVRRDIPLRKNYLYISHGPEIDFNALTGGSDNAVRNFVRAMRQLAKKEKAVFVQAEPLFDSVAQVLVRQGFRPTQKKLQPAKTVVNDLTKDETEILAGFSHGTRYSLRVAQKNNLTVRESDELEVFLQLLDKTSQRQKFGTHPREYYEKFFEFFSDHAEMPVKLFVAELDGAPLAAALVLVWQGTGYYLHGASDYSRKDLRAPSLLHWEIMRQLKAEDVNNYDWWGIDSKLWPGVTEFKLGWGGQVVERPGAFVFPVRWFWYELYKLLKR</sequence>
<evidence type="ECO:0000313" key="7">
    <source>
        <dbReference type="EMBL" id="OGN18893.1"/>
    </source>
</evidence>
<dbReference type="PROSITE" id="PS51191">
    <property type="entry name" value="FEMABX"/>
    <property type="match status" value="1"/>
</dbReference>
<comment type="caution">
    <text evidence="7">The sequence shown here is derived from an EMBL/GenBank/DDBJ whole genome shotgun (WGS) entry which is preliminary data.</text>
</comment>
<dbReference type="PANTHER" id="PTHR36174:SF1">
    <property type="entry name" value="LIPID II:GLYCINE GLYCYLTRANSFERASE"/>
    <property type="match status" value="1"/>
</dbReference>